<feature type="compositionally biased region" description="Polar residues" evidence="1">
    <location>
        <begin position="1"/>
        <end position="16"/>
    </location>
</feature>
<keyword evidence="3" id="KW-1185">Reference proteome</keyword>
<name>A0ABP4GL58_9ACTN</name>
<evidence type="ECO:0000313" key="2">
    <source>
        <dbReference type="EMBL" id="GAA1227439.1"/>
    </source>
</evidence>
<organism evidence="2 3">
    <name type="scientific">Kitasatospora nipponensis</name>
    <dbReference type="NCBI Taxonomy" id="258049"/>
    <lineage>
        <taxon>Bacteria</taxon>
        <taxon>Bacillati</taxon>
        <taxon>Actinomycetota</taxon>
        <taxon>Actinomycetes</taxon>
        <taxon>Kitasatosporales</taxon>
        <taxon>Streptomycetaceae</taxon>
        <taxon>Kitasatospora</taxon>
    </lineage>
</organism>
<reference evidence="3" key="1">
    <citation type="journal article" date="2019" name="Int. J. Syst. Evol. Microbiol.">
        <title>The Global Catalogue of Microorganisms (GCM) 10K type strain sequencing project: providing services to taxonomists for standard genome sequencing and annotation.</title>
        <authorList>
            <consortium name="The Broad Institute Genomics Platform"/>
            <consortium name="The Broad Institute Genome Sequencing Center for Infectious Disease"/>
            <person name="Wu L."/>
            <person name="Ma J."/>
        </authorList>
    </citation>
    <scope>NUCLEOTIDE SEQUENCE [LARGE SCALE GENOMIC DNA]</scope>
    <source>
        <strain evidence="3">JCM 13004</strain>
    </source>
</reference>
<dbReference type="EMBL" id="BAAALF010000019">
    <property type="protein sequence ID" value="GAA1227439.1"/>
    <property type="molecule type" value="Genomic_DNA"/>
</dbReference>
<feature type="region of interest" description="Disordered" evidence="1">
    <location>
        <begin position="120"/>
        <end position="172"/>
    </location>
</feature>
<accession>A0ABP4GL58</accession>
<gene>
    <name evidence="2" type="ORF">GCM10009665_17450</name>
</gene>
<comment type="caution">
    <text evidence="2">The sequence shown here is derived from an EMBL/GenBank/DDBJ whole genome shotgun (WGS) entry which is preliminary data.</text>
</comment>
<evidence type="ECO:0000313" key="3">
    <source>
        <dbReference type="Proteomes" id="UP001500037"/>
    </source>
</evidence>
<dbReference type="Proteomes" id="UP001500037">
    <property type="component" value="Unassembled WGS sequence"/>
</dbReference>
<feature type="region of interest" description="Disordered" evidence="1">
    <location>
        <begin position="1"/>
        <end position="26"/>
    </location>
</feature>
<sequence length="172" mass="16680">MPQVQPQTGVPSSAGSSWDRLYGPGVPTAEATWSDVSMPHASAGRAAGTGAGALVEGRLAGGALVAAEAAVEGTLAVALSTALGVPVAAVLGAGAPAPGGVVAGEDEHPATTTAAASAAVADTHHRAPRADVTGILDSSICSNRPDGGRGAPEATPATLLSRSRPGRDFDDM</sequence>
<proteinExistence type="predicted"/>
<protein>
    <submittedName>
        <fullName evidence="2">Uncharacterized protein</fullName>
    </submittedName>
</protein>
<evidence type="ECO:0000256" key="1">
    <source>
        <dbReference type="SAM" id="MobiDB-lite"/>
    </source>
</evidence>